<evidence type="ECO:0000259" key="8">
    <source>
        <dbReference type="Pfam" id="PF07559"/>
    </source>
</evidence>
<name>A0A4Q0I7E6_9FIRM</name>
<comment type="subcellular location">
    <subcellularLocation>
        <location evidence="1 5">Bacterial flagellum basal body</location>
    </subcellularLocation>
</comment>
<evidence type="ECO:0000259" key="9">
    <source>
        <dbReference type="Pfam" id="PF22692"/>
    </source>
</evidence>
<accession>A0A4Q0I7E6</accession>
<dbReference type="AlphaFoldDB" id="A0A4Q0I7E6"/>
<sequence>MMRSMFSGVSGLQAHQTKMDVIGNNVANVNTVGFKSGRVTFQEVFSQTLKGAGAPDTTTGRGGTNPMQVGLGIGVATIDTITTRGSVQRTDNPTDLSIEGDGFFIVKGGNADTYRFTRAGNFGIDKLGNLVTGSGMNVYGWQAYTKEPDGTYKFDTESQIEPINLYSDDTNKSKRMIAAKATTYAMFEGNLDASYSIYTSGASGAASGASSVTKVNNNKFTMPLTVYDTLGNSYKINVSFWKTAVTGGATEWTWQVDSGNGIMASGATGSILFDTEGQVIQSSSITPNITIIPASSVGTQNINVKLDFSRLTMYAADSSAKPTNVDGYPSGSLVTFSIGSDGMITGVYSNGQQQPLGLIALASFENPAGLQKVGENMYLPTTNSGEFKKGSKAGSQGVGTLNPGTLEMSNVDLSKEFTDMIITQRGFQANSRIITTSDEMLQELVNLKR</sequence>
<feature type="domain" description="Flagellar hook protein FlgE D2" evidence="8">
    <location>
        <begin position="214"/>
        <end position="328"/>
    </location>
</feature>
<proteinExistence type="inferred from homology"/>
<keyword evidence="10" id="KW-0969">Cilium</keyword>
<evidence type="ECO:0000313" key="10">
    <source>
        <dbReference type="EMBL" id="RXE60258.1"/>
    </source>
</evidence>
<keyword evidence="11" id="KW-1185">Reference proteome</keyword>
<evidence type="ECO:0000256" key="4">
    <source>
        <dbReference type="ARBA" id="ARBA00023143"/>
    </source>
</evidence>
<dbReference type="InterPro" id="IPR001444">
    <property type="entry name" value="Flag_bb_rod_N"/>
</dbReference>
<comment type="function">
    <text evidence="5">A flexible structure which links the flagellar filament to the drive apparatus in the basal body.</text>
</comment>
<organism evidence="10 11">
    <name type="scientific">Acetivibrio mesophilus</name>
    <dbReference type="NCBI Taxonomy" id="2487273"/>
    <lineage>
        <taxon>Bacteria</taxon>
        <taxon>Bacillati</taxon>
        <taxon>Bacillota</taxon>
        <taxon>Clostridia</taxon>
        <taxon>Eubacteriales</taxon>
        <taxon>Oscillospiraceae</taxon>
        <taxon>Acetivibrio</taxon>
    </lineage>
</organism>
<dbReference type="InterPro" id="IPR053967">
    <property type="entry name" value="LlgE_F_G-like_D1"/>
</dbReference>
<dbReference type="Gene3D" id="2.60.98.20">
    <property type="entry name" value="Flagellar hook protein FlgE"/>
    <property type="match status" value="1"/>
</dbReference>
<dbReference type="Pfam" id="PF00460">
    <property type="entry name" value="Flg_bb_rod"/>
    <property type="match status" value="1"/>
</dbReference>
<dbReference type="Pfam" id="PF22692">
    <property type="entry name" value="LlgE_F_G_D1"/>
    <property type="match status" value="1"/>
</dbReference>
<dbReference type="NCBIfam" id="TIGR03506">
    <property type="entry name" value="FlgEFG_subfam"/>
    <property type="match status" value="1"/>
</dbReference>
<dbReference type="SUPFAM" id="SSF117143">
    <property type="entry name" value="Flagellar hook protein flgE"/>
    <property type="match status" value="1"/>
</dbReference>
<keyword evidence="10" id="KW-0282">Flagellum</keyword>
<dbReference type="Pfam" id="PF07559">
    <property type="entry name" value="FlgE_D2"/>
    <property type="match status" value="1"/>
</dbReference>
<dbReference type="GO" id="GO:0009425">
    <property type="term" value="C:bacterial-type flagellum basal body"/>
    <property type="evidence" value="ECO:0007669"/>
    <property type="project" value="UniProtKB-SubCell"/>
</dbReference>
<dbReference type="InterPro" id="IPR037058">
    <property type="entry name" value="Falgellar_hook_FlgE_sf"/>
</dbReference>
<gene>
    <name evidence="10" type="ORF">EFD62_03275</name>
</gene>
<evidence type="ECO:0000259" key="6">
    <source>
        <dbReference type="Pfam" id="PF00460"/>
    </source>
</evidence>
<evidence type="ECO:0000256" key="1">
    <source>
        <dbReference type="ARBA" id="ARBA00004117"/>
    </source>
</evidence>
<dbReference type="GO" id="GO:0071978">
    <property type="term" value="P:bacterial-type flagellum-dependent swarming motility"/>
    <property type="evidence" value="ECO:0007669"/>
    <property type="project" value="TreeGrafter"/>
</dbReference>
<keyword evidence="4 5" id="KW-0975">Bacterial flagellum</keyword>
<dbReference type="GO" id="GO:0005829">
    <property type="term" value="C:cytosol"/>
    <property type="evidence" value="ECO:0007669"/>
    <property type="project" value="TreeGrafter"/>
</dbReference>
<dbReference type="PANTHER" id="PTHR30435:SF1">
    <property type="entry name" value="FLAGELLAR HOOK PROTEIN FLGE"/>
    <property type="match status" value="1"/>
</dbReference>
<evidence type="ECO:0000256" key="3">
    <source>
        <dbReference type="ARBA" id="ARBA00019015"/>
    </source>
</evidence>
<dbReference type="InterPro" id="IPR020013">
    <property type="entry name" value="Flagellar_FlgE/F/G"/>
</dbReference>
<evidence type="ECO:0000256" key="2">
    <source>
        <dbReference type="ARBA" id="ARBA00009677"/>
    </source>
</evidence>
<dbReference type="InterPro" id="IPR011491">
    <property type="entry name" value="FlgE_D2"/>
</dbReference>
<keyword evidence="10" id="KW-0966">Cell projection</keyword>
<dbReference type="PANTHER" id="PTHR30435">
    <property type="entry name" value="FLAGELLAR PROTEIN"/>
    <property type="match status" value="1"/>
</dbReference>
<evidence type="ECO:0000256" key="5">
    <source>
        <dbReference type="RuleBase" id="RU362116"/>
    </source>
</evidence>
<dbReference type="OrthoDB" id="9804559at2"/>
<comment type="similarity">
    <text evidence="2 5">Belongs to the flagella basal body rod proteins family.</text>
</comment>
<evidence type="ECO:0000259" key="7">
    <source>
        <dbReference type="Pfam" id="PF06429"/>
    </source>
</evidence>
<feature type="domain" description="Flagellar basal-body/hook protein C-terminal" evidence="7">
    <location>
        <begin position="403"/>
        <end position="447"/>
    </location>
</feature>
<dbReference type="InterPro" id="IPR010930">
    <property type="entry name" value="Flg_bb/hook_C_dom"/>
</dbReference>
<evidence type="ECO:0000313" key="11">
    <source>
        <dbReference type="Proteomes" id="UP000289166"/>
    </source>
</evidence>
<dbReference type="Proteomes" id="UP000289166">
    <property type="component" value="Unassembled WGS sequence"/>
</dbReference>
<dbReference type="InterPro" id="IPR019776">
    <property type="entry name" value="Flagellar_basal_body_rod_CS"/>
</dbReference>
<reference evidence="11" key="1">
    <citation type="submission" date="2018-11" db="EMBL/GenBank/DDBJ databases">
        <title>Genome sequencing of a novel mesophilic and cellulolytic organism within the genus Hungateiclostridium.</title>
        <authorList>
            <person name="Rettenmaier R."/>
            <person name="Liebl W."/>
            <person name="Zverlov V."/>
        </authorList>
    </citation>
    <scope>NUCLEOTIDE SEQUENCE [LARGE SCALE GENOMIC DNA]</scope>
    <source>
        <strain evidence="11">N2K1</strain>
    </source>
</reference>
<feature type="domain" description="Flagellar basal body rod protein N-terminal" evidence="6">
    <location>
        <begin position="8"/>
        <end position="35"/>
    </location>
</feature>
<dbReference type="InterPro" id="IPR037925">
    <property type="entry name" value="FlgE/F/G-like"/>
</dbReference>
<dbReference type="PROSITE" id="PS00588">
    <property type="entry name" value="FLAGELLA_BB_ROD"/>
    <property type="match status" value="1"/>
</dbReference>
<dbReference type="Pfam" id="PF06429">
    <property type="entry name" value="Flg_bbr_C"/>
    <property type="match status" value="1"/>
</dbReference>
<dbReference type="GO" id="GO:0009424">
    <property type="term" value="C:bacterial-type flagellum hook"/>
    <property type="evidence" value="ECO:0007669"/>
    <property type="project" value="TreeGrafter"/>
</dbReference>
<protein>
    <recommendedName>
        <fullName evidence="3 5">Flagellar hook protein FlgE</fullName>
    </recommendedName>
</protein>
<dbReference type="EMBL" id="RLII01000002">
    <property type="protein sequence ID" value="RXE60258.1"/>
    <property type="molecule type" value="Genomic_DNA"/>
</dbReference>
<dbReference type="RefSeq" id="WP_069193992.1">
    <property type="nucleotide sequence ID" value="NZ_RLII01000002.1"/>
</dbReference>
<comment type="caution">
    <text evidence="10">The sequence shown here is derived from an EMBL/GenBank/DDBJ whole genome shotgun (WGS) entry which is preliminary data.</text>
</comment>
<feature type="domain" description="Flagellar hook protein FlgE/F/G-like D1" evidence="9">
    <location>
        <begin position="98"/>
        <end position="139"/>
    </location>
</feature>